<dbReference type="EMBL" id="VOFY01000008">
    <property type="protein sequence ID" value="KAA8590528.1"/>
    <property type="molecule type" value="Genomic_DNA"/>
</dbReference>
<organism evidence="2 3">
    <name type="scientific">Etheostoma spectabile</name>
    <name type="common">orangethroat darter</name>
    <dbReference type="NCBI Taxonomy" id="54343"/>
    <lineage>
        <taxon>Eukaryota</taxon>
        <taxon>Metazoa</taxon>
        <taxon>Chordata</taxon>
        <taxon>Craniata</taxon>
        <taxon>Vertebrata</taxon>
        <taxon>Euteleostomi</taxon>
        <taxon>Actinopterygii</taxon>
        <taxon>Neopterygii</taxon>
        <taxon>Teleostei</taxon>
        <taxon>Neoteleostei</taxon>
        <taxon>Acanthomorphata</taxon>
        <taxon>Eupercaria</taxon>
        <taxon>Perciformes</taxon>
        <taxon>Percoidei</taxon>
        <taxon>Percidae</taxon>
        <taxon>Etheostomatinae</taxon>
        <taxon>Etheostoma</taxon>
    </lineage>
</organism>
<evidence type="ECO:0000256" key="1">
    <source>
        <dbReference type="SAM" id="MobiDB-lite"/>
    </source>
</evidence>
<feature type="compositionally biased region" description="Polar residues" evidence="1">
    <location>
        <begin position="59"/>
        <end position="68"/>
    </location>
</feature>
<gene>
    <name evidence="2" type="ORF">FQN60_014462</name>
</gene>
<proteinExistence type="predicted"/>
<feature type="region of interest" description="Disordered" evidence="1">
    <location>
        <begin position="31"/>
        <end position="68"/>
    </location>
</feature>
<name>A0A5J5D743_9PERO</name>
<comment type="caution">
    <text evidence="2">The sequence shown here is derived from an EMBL/GenBank/DDBJ whole genome shotgun (WGS) entry which is preliminary data.</text>
</comment>
<dbReference type="Proteomes" id="UP000327493">
    <property type="component" value="Chromosome 8"/>
</dbReference>
<dbReference type="AlphaFoldDB" id="A0A5J5D743"/>
<evidence type="ECO:0000313" key="2">
    <source>
        <dbReference type="EMBL" id="KAA8590528.1"/>
    </source>
</evidence>
<evidence type="ECO:0000313" key="3">
    <source>
        <dbReference type="Proteomes" id="UP000327493"/>
    </source>
</evidence>
<sequence length="110" mass="11403">MVPLMDYPAPVGLLSAAGELSMPFSNGEVLHPGNLGHSSSAGAGDLGMAGPDGAHRTHTTISRADTVNSEGCLYSEEKSQNSRETSQELKVIGWRKVSTECAAESLSVSA</sequence>
<accession>A0A5J5D743</accession>
<protein>
    <submittedName>
        <fullName evidence="2">Uncharacterized protein</fullName>
    </submittedName>
</protein>
<keyword evidence="3" id="KW-1185">Reference proteome</keyword>
<reference evidence="2 3" key="1">
    <citation type="submission" date="2019-08" db="EMBL/GenBank/DDBJ databases">
        <title>A chromosome-level genome assembly, high-density linkage maps, and genome scans reveal the genomic architecture of hybrid incompatibilities underlying speciation via character displacement in darters (Percidae: Etheostominae).</title>
        <authorList>
            <person name="Moran R.L."/>
            <person name="Catchen J.M."/>
            <person name="Fuller R.C."/>
        </authorList>
    </citation>
    <scope>NUCLEOTIDE SEQUENCE [LARGE SCALE GENOMIC DNA]</scope>
    <source>
        <strain evidence="2">EspeVRDwgs_2016</strain>
        <tissue evidence="2">Muscle</tissue>
    </source>
</reference>